<dbReference type="AlphaFoldDB" id="A0A067SHK2"/>
<dbReference type="Proteomes" id="UP000027222">
    <property type="component" value="Unassembled WGS sequence"/>
</dbReference>
<evidence type="ECO:0000313" key="1">
    <source>
        <dbReference type="EMBL" id="KDR69452.1"/>
    </source>
</evidence>
<sequence>MIKLSRSSFASRRSGQFAGRSLLLYSSSPNPAHTSVPNDQGVLHWCLRGGRWPMLLVVELGFPIHHQRLGRCEEITYVAVTLPGSFASRR</sequence>
<gene>
    <name evidence="1" type="ORF">GALMADRAFT_255943</name>
</gene>
<dbReference type="HOGENOM" id="CLU_2441005_0_0_1"/>
<accession>A0A067SHK2</accession>
<name>A0A067SHK2_GALM3</name>
<protein>
    <submittedName>
        <fullName evidence="1">Uncharacterized protein</fullName>
    </submittedName>
</protein>
<evidence type="ECO:0000313" key="2">
    <source>
        <dbReference type="Proteomes" id="UP000027222"/>
    </source>
</evidence>
<organism evidence="1 2">
    <name type="scientific">Galerina marginata (strain CBS 339.88)</name>
    <dbReference type="NCBI Taxonomy" id="685588"/>
    <lineage>
        <taxon>Eukaryota</taxon>
        <taxon>Fungi</taxon>
        <taxon>Dikarya</taxon>
        <taxon>Basidiomycota</taxon>
        <taxon>Agaricomycotina</taxon>
        <taxon>Agaricomycetes</taxon>
        <taxon>Agaricomycetidae</taxon>
        <taxon>Agaricales</taxon>
        <taxon>Agaricineae</taxon>
        <taxon>Strophariaceae</taxon>
        <taxon>Galerina</taxon>
    </lineage>
</organism>
<dbReference type="EMBL" id="KL142402">
    <property type="protein sequence ID" value="KDR69452.1"/>
    <property type="molecule type" value="Genomic_DNA"/>
</dbReference>
<proteinExistence type="predicted"/>
<reference evidence="2" key="1">
    <citation type="journal article" date="2014" name="Proc. Natl. Acad. Sci. U.S.A.">
        <title>Extensive sampling of basidiomycete genomes demonstrates inadequacy of the white-rot/brown-rot paradigm for wood decay fungi.</title>
        <authorList>
            <person name="Riley R."/>
            <person name="Salamov A.A."/>
            <person name="Brown D.W."/>
            <person name="Nagy L.G."/>
            <person name="Floudas D."/>
            <person name="Held B.W."/>
            <person name="Levasseur A."/>
            <person name="Lombard V."/>
            <person name="Morin E."/>
            <person name="Otillar R."/>
            <person name="Lindquist E.A."/>
            <person name="Sun H."/>
            <person name="LaButti K.M."/>
            <person name="Schmutz J."/>
            <person name="Jabbour D."/>
            <person name="Luo H."/>
            <person name="Baker S.E."/>
            <person name="Pisabarro A.G."/>
            <person name="Walton J.D."/>
            <person name="Blanchette R.A."/>
            <person name="Henrissat B."/>
            <person name="Martin F."/>
            <person name="Cullen D."/>
            <person name="Hibbett D.S."/>
            <person name="Grigoriev I.V."/>
        </authorList>
    </citation>
    <scope>NUCLEOTIDE SEQUENCE [LARGE SCALE GENOMIC DNA]</scope>
    <source>
        <strain evidence="2">CBS 339.88</strain>
    </source>
</reference>
<keyword evidence="2" id="KW-1185">Reference proteome</keyword>